<reference evidence="1" key="1">
    <citation type="submission" date="2022-01" db="EMBL/GenBank/DDBJ databases">
        <title>Genome Sequence Resource for Two Populations of Ditylenchus destructor, the Migratory Endoparasitic Phytonematode.</title>
        <authorList>
            <person name="Zhang H."/>
            <person name="Lin R."/>
            <person name="Xie B."/>
        </authorList>
    </citation>
    <scope>NUCLEOTIDE SEQUENCE</scope>
    <source>
        <strain evidence="1">BazhouSP</strain>
    </source>
</reference>
<keyword evidence="2" id="KW-1185">Reference proteome</keyword>
<evidence type="ECO:0000313" key="1">
    <source>
        <dbReference type="EMBL" id="KAI1720077.1"/>
    </source>
</evidence>
<accession>A0AAD4N7A0</accession>
<dbReference type="AlphaFoldDB" id="A0AAD4N7A0"/>
<evidence type="ECO:0000313" key="2">
    <source>
        <dbReference type="Proteomes" id="UP001201812"/>
    </source>
</evidence>
<sequence length="133" mass="15316">MRDTQIIAYKKRICRSLAFTLIRPYGPTCLFAAIPQRWPTPLPFVDLICSQKVHLTSLLQFPLQSNKSAQECGKVFHSPDYRQFFIQCGRQSKVRAGAVLLLNDSRTQRRRMEEDNFESICLIVLLGIKELDA</sequence>
<dbReference type="Proteomes" id="UP001201812">
    <property type="component" value="Unassembled WGS sequence"/>
</dbReference>
<proteinExistence type="predicted"/>
<protein>
    <submittedName>
        <fullName evidence="1">Uncharacterized protein</fullName>
    </submittedName>
</protein>
<gene>
    <name evidence="1" type="ORF">DdX_05448</name>
</gene>
<name>A0AAD4N7A0_9BILA</name>
<comment type="caution">
    <text evidence="1">The sequence shown here is derived from an EMBL/GenBank/DDBJ whole genome shotgun (WGS) entry which is preliminary data.</text>
</comment>
<organism evidence="1 2">
    <name type="scientific">Ditylenchus destructor</name>
    <dbReference type="NCBI Taxonomy" id="166010"/>
    <lineage>
        <taxon>Eukaryota</taxon>
        <taxon>Metazoa</taxon>
        <taxon>Ecdysozoa</taxon>
        <taxon>Nematoda</taxon>
        <taxon>Chromadorea</taxon>
        <taxon>Rhabditida</taxon>
        <taxon>Tylenchina</taxon>
        <taxon>Tylenchomorpha</taxon>
        <taxon>Sphaerularioidea</taxon>
        <taxon>Anguinidae</taxon>
        <taxon>Anguininae</taxon>
        <taxon>Ditylenchus</taxon>
    </lineage>
</organism>
<dbReference type="EMBL" id="JAKKPZ010000006">
    <property type="protein sequence ID" value="KAI1720077.1"/>
    <property type="molecule type" value="Genomic_DNA"/>
</dbReference>